<feature type="compositionally biased region" description="Polar residues" evidence="5">
    <location>
        <begin position="1"/>
        <end position="10"/>
    </location>
</feature>
<dbReference type="InterPro" id="IPR004330">
    <property type="entry name" value="FAR1_DNA_bnd_dom"/>
</dbReference>
<keyword evidence="1" id="KW-0479">Metal-binding</keyword>
<evidence type="ECO:0000259" key="6">
    <source>
        <dbReference type="PROSITE" id="PS50966"/>
    </source>
</evidence>
<sequence>MAMDSSQQGVTAIPLWQDQPPSELPEDSTENLPESSPTRMEDDGREEDAKENEDLYKRYLPCVKMEFESEQEAFDFYNEYARISGFCVRRHWRTLSKIDGILIARMFVCNKEGQKEKDKRSLVVEQPHKETRSNCLASMYVSLNRNKSKWVVKKFEENHNHVLHLPEHSHLLKSHRMVSEAQAINIDIAADIGLSLKASHDLLSAQAGGKECLGFTREDQKNYLRTRRQRSLKFGESGALLGYFRNQAAQNPYFYYAVQLDKEDMITNIFWADHEMITDYALFGDAISFDTTFRTNKEYRPFALFAGFNHFRMTFIFGAALLYDETAESFEWLFKTFLHAMSGKKPITIFTDQDAAMAKAIKSVLPDVSHGLCTFHLNQNALKHLGHLFNAESDFGKELNACIFGYEEPDELKKAWETLVQKYNLKDNTWMAKTWEIKEKWAHVYMKWSFTTGMRSTQLSESLNAKLKKCLKSDLNIVQFFTQWDTIVLEKRYEESKAIFNSREKFQRTKLKESPILIQVSQVYSPPPLFDLFHNEVDASLRCGVKPCLEFGGQFNFFISKYREKVKYVVKGSVETDEFGETICRDICCSCRKFESFGILCCHALSGLHRMGVFEIPERYLLGRWRLDAKDCELEKEKTRVDENDPKLQKAARFRIICPKMVKLATRSCEVQEAYEFVEETLEYMCAKVANILLGAEEEGCTDAESEELEKVDPQFEQVKGLKKKNGLKIKGTRRLKPWHERGRKRKKVASQSTTRLSEHIDHAATTTIVHGSSLKQPPDVYIPQMVSYEDGSQSIASSSQASHNPQTLKVCLNCVNSLNVFCDH</sequence>
<dbReference type="GO" id="GO:0008270">
    <property type="term" value="F:zinc ion binding"/>
    <property type="evidence" value="ECO:0007669"/>
    <property type="project" value="UniProtKB-KW"/>
</dbReference>
<evidence type="ECO:0000256" key="1">
    <source>
        <dbReference type="ARBA" id="ARBA00022723"/>
    </source>
</evidence>
<dbReference type="PANTHER" id="PTHR47718">
    <property type="entry name" value="OS01G0519700 PROTEIN"/>
    <property type="match status" value="1"/>
</dbReference>
<name>A0AAV6L6R3_9ERIC</name>
<evidence type="ECO:0000256" key="5">
    <source>
        <dbReference type="SAM" id="MobiDB-lite"/>
    </source>
</evidence>
<dbReference type="InterPro" id="IPR006564">
    <property type="entry name" value="Znf_PMZ"/>
</dbReference>
<dbReference type="EMBL" id="JACTNZ010000002">
    <property type="protein sequence ID" value="KAG5560385.1"/>
    <property type="molecule type" value="Genomic_DNA"/>
</dbReference>
<evidence type="ECO:0000256" key="3">
    <source>
        <dbReference type="ARBA" id="ARBA00022833"/>
    </source>
</evidence>
<dbReference type="Pfam" id="PF03101">
    <property type="entry name" value="FAR1"/>
    <property type="match status" value="1"/>
</dbReference>
<dbReference type="AlphaFoldDB" id="A0AAV6L6R3"/>
<evidence type="ECO:0000313" key="8">
    <source>
        <dbReference type="Proteomes" id="UP000823749"/>
    </source>
</evidence>
<evidence type="ECO:0000256" key="2">
    <source>
        <dbReference type="ARBA" id="ARBA00022771"/>
    </source>
</evidence>
<dbReference type="PANTHER" id="PTHR47718:SF2">
    <property type="entry name" value="PROTEIN FAR1-RELATED SEQUENCE 5-LIKE"/>
    <property type="match status" value="1"/>
</dbReference>
<evidence type="ECO:0000256" key="4">
    <source>
        <dbReference type="PROSITE-ProRule" id="PRU00325"/>
    </source>
</evidence>
<dbReference type="PROSITE" id="PS50966">
    <property type="entry name" value="ZF_SWIM"/>
    <property type="match status" value="1"/>
</dbReference>
<feature type="region of interest" description="Disordered" evidence="5">
    <location>
        <begin position="1"/>
        <end position="51"/>
    </location>
</feature>
<reference evidence="7" key="1">
    <citation type="submission" date="2020-08" db="EMBL/GenBank/DDBJ databases">
        <title>Plant Genome Project.</title>
        <authorList>
            <person name="Zhang R.-G."/>
        </authorList>
    </citation>
    <scope>NUCLEOTIDE SEQUENCE</scope>
    <source>
        <strain evidence="7">WSP0</strain>
        <tissue evidence="7">Leaf</tissue>
    </source>
</reference>
<keyword evidence="8" id="KW-1185">Reference proteome</keyword>
<feature type="domain" description="SWIM-type" evidence="6">
    <location>
        <begin position="568"/>
        <end position="612"/>
    </location>
</feature>
<protein>
    <recommendedName>
        <fullName evidence="6">SWIM-type domain-containing protein</fullName>
    </recommendedName>
</protein>
<keyword evidence="2 4" id="KW-0863">Zinc-finger</keyword>
<comment type="caution">
    <text evidence="7">The sequence shown here is derived from an EMBL/GenBank/DDBJ whole genome shotgun (WGS) entry which is preliminary data.</text>
</comment>
<dbReference type="SMART" id="SM00575">
    <property type="entry name" value="ZnF_PMZ"/>
    <property type="match status" value="1"/>
</dbReference>
<dbReference type="Pfam" id="PF10551">
    <property type="entry name" value="MULE"/>
    <property type="match status" value="1"/>
</dbReference>
<dbReference type="InterPro" id="IPR018289">
    <property type="entry name" value="MULE_transposase_dom"/>
</dbReference>
<evidence type="ECO:0000313" key="7">
    <source>
        <dbReference type="EMBL" id="KAG5560385.1"/>
    </source>
</evidence>
<keyword evidence="3" id="KW-0862">Zinc</keyword>
<dbReference type="InterPro" id="IPR007527">
    <property type="entry name" value="Znf_SWIM"/>
</dbReference>
<proteinExistence type="predicted"/>
<dbReference type="Proteomes" id="UP000823749">
    <property type="component" value="Chromosome 2"/>
</dbReference>
<gene>
    <name evidence="7" type="ORF">RHGRI_003634</name>
</gene>
<organism evidence="7 8">
    <name type="scientific">Rhododendron griersonianum</name>
    <dbReference type="NCBI Taxonomy" id="479676"/>
    <lineage>
        <taxon>Eukaryota</taxon>
        <taxon>Viridiplantae</taxon>
        <taxon>Streptophyta</taxon>
        <taxon>Embryophyta</taxon>
        <taxon>Tracheophyta</taxon>
        <taxon>Spermatophyta</taxon>
        <taxon>Magnoliopsida</taxon>
        <taxon>eudicotyledons</taxon>
        <taxon>Gunneridae</taxon>
        <taxon>Pentapetalae</taxon>
        <taxon>asterids</taxon>
        <taxon>Ericales</taxon>
        <taxon>Ericaceae</taxon>
        <taxon>Ericoideae</taxon>
        <taxon>Rhodoreae</taxon>
        <taxon>Rhododendron</taxon>
    </lineage>
</organism>
<accession>A0AAV6L6R3</accession>